<proteinExistence type="predicted"/>
<dbReference type="Proteomes" id="UP000254000">
    <property type="component" value="Unassembled WGS sequence"/>
</dbReference>
<dbReference type="Pfam" id="PF03358">
    <property type="entry name" value="FMN_red"/>
    <property type="match status" value="1"/>
</dbReference>
<keyword evidence="1" id="KW-0285">Flavoprotein</keyword>
<evidence type="ECO:0000313" key="4">
    <source>
        <dbReference type="EMBL" id="RDB65623.1"/>
    </source>
</evidence>
<feature type="domain" description="NADPH-dependent FMN reductase-like" evidence="3">
    <location>
        <begin position="1"/>
        <end position="155"/>
    </location>
</feature>
<dbReference type="EMBL" id="PPTS01000003">
    <property type="protein sequence ID" value="RDB65623.1"/>
    <property type="molecule type" value="Genomic_DNA"/>
</dbReference>
<dbReference type="InterPro" id="IPR051796">
    <property type="entry name" value="ISF_SsuE-like"/>
</dbReference>
<evidence type="ECO:0000256" key="2">
    <source>
        <dbReference type="ARBA" id="ARBA00022643"/>
    </source>
</evidence>
<dbReference type="InterPro" id="IPR029039">
    <property type="entry name" value="Flavoprotein-like_sf"/>
</dbReference>
<dbReference type="Gene3D" id="3.40.50.360">
    <property type="match status" value="1"/>
</dbReference>
<evidence type="ECO:0000313" key="5">
    <source>
        <dbReference type="Proteomes" id="UP000254000"/>
    </source>
</evidence>
<dbReference type="OrthoDB" id="9798454at2"/>
<dbReference type="GeneID" id="78359200"/>
<comment type="caution">
    <text evidence="4">The sequence shown here is derived from an EMBL/GenBank/DDBJ whole genome shotgun (WGS) entry which is preliminary data.</text>
</comment>
<reference evidence="4 5" key="1">
    <citation type="journal article" date="2018" name="Elife">
        <title>Discovery and characterization of a prevalent human gut bacterial enzyme sufficient for the inactivation of a family of plant toxins.</title>
        <authorList>
            <person name="Koppel N."/>
            <person name="Bisanz J.E."/>
            <person name="Pandelia M.E."/>
            <person name="Turnbaugh P.J."/>
            <person name="Balskus E.P."/>
        </authorList>
    </citation>
    <scope>NUCLEOTIDE SEQUENCE [LARGE SCALE GENOMIC DNA]</scope>
    <source>
        <strain evidence="4 5">3C</strain>
    </source>
</reference>
<gene>
    <name evidence="4" type="ORF">C1877_05715</name>
</gene>
<dbReference type="InterPro" id="IPR005025">
    <property type="entry name" value="FMN_Rdtase-like_dom"/>
</dbReference>
<accession>A0A369M1H5</accession>
<evidence type="ECO:0000256" key="1">
    <source>
        <dbReference type="ARBA" id="ARBA00022630"/>
    </source>
</evidence>
<dbReference type="RefSeq" id="WP_114568639.1">
    <property type="nucleotide sequence ID" value="NZ_CABMMS010000003.1"/>
</dbReference>
<dbReference type="PANTHER" id="PTHR43278">
    <property type="entry name" value="NAD(P)H-DEPENDENT FMN-CONTAINING OXIDOREDUCTASE YWQN-RELATED"/>
    <property type="match status" value="1"/>
</dbReference>
<keyword evidence="2" id="KW-0288">FMN</keyword>
<dbReference type="AlphaFoldDB" id="A0A369M1H5"/>
<dbReference type="SUPFAM" id="SSF52218">
    <property type="entry name" value="Flavoproteins"/>
    <property type="match status" value="1"/>
</dbReference>
<protein>
    <submittedName>
        <fullName evidence="4">Flavodoxin family protein</fullName>
    </submittedName>
</protein>
<keyword evidence="5" id="KW-1185">Reference proteome</keyword>
<organism evidence="4 5">
    <name type="scientific">Gordonibacter pamelaeae</name>
    <dbReference type="NCBI Taxonomy" id="471189"/>
    <lineage>
        <taxon>Bacteria</taxon>
        <taxon>Bacillati</taxon>
        <taxon>Actinomycetota</taxon>
        <taxon>Coriobacteriia</taxon>
        <taxon>Eggerthellales</taxon>
        <taxon>Eggerthellaceae</taxon>
        <taxon>Gordonibacter</taxon>
    </lineage>
</organism>
<dbReference type="GO" id="GO:0016491">
    <property type="term" value="F:oxidoreductase activity"/>
    <property type="evidence" value="ECO:0007669"/>
    <property type="project" value="InterPro"/>
</dbReference>
<sequence>MKVLLINGSPNEKRCTHTALAEVAGALEAEGVETEIAWIGREAVRGCLGCGGCAKRGDARCIFDDDVVNGLIAKAEAADGLVVGTPVYYAGANGALLAVLDRMFYAASARLRFKPAAAVASARRAGTTPAIDQVNKYFQISCMPVVSSNYWPMVHGKTADDVAQDAEGLQIMRVLGRNMAWLLKATAQVPAPEVEPKVMTNFIR</sequence>
<name>A0A369M1H5_9ACTN</name>
<evidence type="ECO:0000259" key="3">
    <source>
        <dbReference type="Pfam" id="PF03358"/>
    </source>
</evidence>
<dbReference type="PANTHER" id="PTHR43278:SF4">
    <property type="entry name" value="NAD(P)H-DEPENDENT FMN-CONTAINING OXIDOREDUCTASE YWQN-RELATED"/>
    <property type="match status" value="1"/>
</dbReference>